<dbReference type="PANTHER" id="PTHR42901">
    <property type="entry name" value="ALCOHOL DEHYDROGENASE"/>
    <property type="match status" value="1"/>
</dbReference>
<dbReference type="PRINTS" id="PR00081">
    <property type="entry name" value="GDHRDH"/>
</dbReference>
<dbReference type="SUPFAM" id="SSF51735">
    <property type="entry name" value="NAD(P)-binding Rossmann-fold domains"/>
    <property type="match status" value="1"/>
</dbReference>
<dbReference type="AlphaFoldDB" id="A0A4U0TLP5"/>
<dbReference type="EMBL" id="NAJP01000216">
    <property type="protein sequence ID" value="TKA23504.1"/>
    <property type="molecule type" value="Genomic_DNA"/>
</dbReference>
<evidence type="ECO:0000256" key="1">
    <source>
        <dbReference type="ARBA" id="ARBA00006484"/>
    </source>
</evidence>
<dbReference type="EMBL" id="NAJP01000253">
    <property type="protein sequence ID" value="TKA22871.1"/>
    <property type="molecule type" value="Genomic_DNA"/>
</dbReference>
<dbReference type="GO" id="GO:0016491">
    <property type="term" value="F:oxidoreductase activity"/>
    <property type="evidence" value="ECO:0007669"/>
    <property type="project" value="UniProtKB-KW"/>
</dbReference>
<dbReference type="Gene3D" id="3.40.50.720">
    <property type="entry name" value="NAD(P)-binding Rossmann-like Domain"/>
    <property type="match status" value="1"/>
</dbReference>
<evidence type="ECO:0000256" key="2">
    <source>
        <dbReference type="ARBA" id="ARBA00023002"/>
    </source>
</evidence>
<protein>
    <recommendedName>
        <fullName evidence="7">NAD(P)-binding protein</fullName>
    </recommendedName>
</protein>
<comment type="similarity">
    <text evidence="1">Belongs to the short-chain dehydrogenases/reductases (SDR) family.</text>
</comment>
<accession>A0A4U0TLP5</accession>
<keyword evidence="3" id="KW-0472">Membrane</keyword>
<evidence type="ECO:0000313" key="6">
    <source>
        <dbReference type="Proteomes" id="UP000310066"/>
    </source>
</evidence>
<keyword evidence="3" id="KW-1133">Transmembrane helix</keyword>
<keyword evidence="3" id="KW-0812">Transmembrane</keyword>
<organism evidence="4 6">
    <name type="scientific">Friedmanniomyces endolithicus</name>
    <dbReference type="NCBI Taxonomy" id="329885"/>
    <lineage>
        <taxon>Eukaryota</taxon>
        <taxon>Fungi</taxon>
        <taxon>Dikarya</taxon>
        <taxon>Ascomycota</taxon>
        <taxon>Pezizomycotina</taxon>
        <taxon>Dothideomycetes</taxon>
        <taxon>Dothideomycetidae</taxon>
        <taxon>Mycosphaerellales</taxon>
        <taxon>Teratosphaeriaceae</taxon>
        <taxon>Friedmanniomyces</taxon>
    </lineage>
</organism>
<evidence type="ECO:0000256" key="3">
    <source>
        <dbReference type="SAM" id="Phobius"/>
    </source>
</evidence>
<dbReference type="CDD" id="cd05233">
    <property type="entry name" value="SDR_c"/>
    <property type="match status" value="1"/>
</dbReference>
<dbReference type="Proteomes" id="UP000310066">
    <property type="component" value="Unassembled WGS sequence"/>
</dbReference>
<feature type="transmembrane region" description="Helical" evidence="3">
    <location>
        <begin position="44"/>
        <end position="64"/>
    </location>
</feature>
<gene>
    <name evidence="5" type="ORF">B0A54_17904</name>
    <name evidence="4" type="ORF">B0A54_18029</name>
</gene>
<dbReference type="InterPro" id="IPR002347">
    <property type="entry name" value="SDR_fam"/>
</dbReference>
<evidence type="ECO:0000313" key="4">
    <source>
        <dbReference type="EMBL" id="TKA22871.1"/>
    </source>
</evidence>
<evidence type="ECO:0000313" key="5">
    <source>
        <dbReference type="EMBL" id="TKA23504.1"/>
    </source>
</evidence>
<dbReference type="STRING" id="329885.A0A4U0TLP5"/>
<name>A0A4U0TLP5_9PEZI</name>
<dbReference type="OrthoDB" id="1933717at2759"/>
<comment type="caution">
    <text evidence="4">The sequence shown here is derived from an EMBL/GenBank/DDBJ whole genome shotgun (WGS) entry which is preliminary data.</text>
</comment>
<dbReference type="PANTHER" id="PTHR42901:SF1">
    <property type="entry name" value="ALCOHOL DEHYDROGENASE"/>
    <property type="match status" value="1"/>
</dbReference>
<sequence>MSQPTFKDSYTRKYRKGPYSRISPTQPTLSASGKTVLITAGHTGIGFAIASNFAVAGVSHLIIVGRRQNMLEKASEDLSRAHPATKLHIFAASIVDEAAISAVFHKIRQGIAEPDVLVTSAAYFPSSTNVLEKPMQQMWASFETNVKGNMHLVQEFLNVTRPSSVSPTNQTPKRDKLILDVSSAATHVLVRKTGIYSASKLAFTRILATAQDEASFLSQYFNLRIHSFHPGIVLTQIGRNNGHNVDTMPWDDVQLPGQFAVWLASPEAEFLKGRFVWANWDVDELLDGKERILKENLLKIGLVGKADWAIALKRNTSKL</sequence>
<dbReference type="InterPro" id="IPR036291">
    <property type="entry name" value="NAD(P)-bd_dom_sf"/>
</dbReference>
<proteinExistence type="inferred from homology"/>
<keyword evidence="2" id="KW-0560">Oxidoreductase</keyword>
<dbReference type="Pfam" id="PF00106">
    <property type="entry name" value="adh_short"/>
    <property type="match status" value="1"/>
</dbReference>
<reference evidence="4 6" key="1">
    <citation type="submission" date="2017-03" db="EMBL/GenBank/DDBJ databases">
        <title>Genomes of endolithic fungi from Antarctica.</title>
        <authorList>
            <person name="Coleine C."/>
            <person name="Masonjones S."/>
            <person name="Stajich J.E."/>
        </authorList>
    </citation>
    <scope>NUCLEOTIDE SEQUENCE [LARGE SCALE GENOMIC DNA]</scope>
    <source>
        <strain evidence="4 6">CCFEE 5311</strain>
    </source>
</reference>
<evidence type="ECO:0008006" key="7">
    <source>
        <dbReference type="Google" id="ProtNLM"/>
    </source>
</evidence>